<dbReference type="Proteomes" id="UP000027192">
    <property type="component" value="Unassembled WGS sequence"/>
</dbReference>
<proteinExistence type="predicted"/>
<gene>
    <name evidence="1" type="ORF">EA58_17815</name>
</gene>
<keyword evidence="2" id="KW-1185">Reference proteome</keyword>
<reference evidence="1 2" key="1">
    <citation type="submission" date="2014-04" db="EMBL/GenBank/DDBJ databases">
        <title>Draft genome sequence of Photobacterium halotolerans S2753: a solonamide, ngercheumicin and holomycin producer.</title>
        <authorList>
            <person name="Machado H.R."/>
            <person name="Gram L."/>
        </authorList>
    </citation>
    <scope>NUCLEOTIDE SEQUENCE [LARGE SCALE GENOMIC DNA]</scope>
    <source>
        <strain evidence="1 2">S2753</strain>
    </source>
</reference>
<protein>
    <submittedName>
        <fullName evidence="1">Uncharacterized protein</fullName>
    </submittedName>
</protein>
<accession>A0A066RSI2</accession>
<evidence type="ECO:0000313" key="2">
    <source>
        <dbReference type="Proteomes" id="UP000027192"/>
    </source>
</evidence>
<organism evidence="1 2">
    <name type="scientific">Photobacterium galatheae</name>
    <dbReference type="NCBI Taxonomy" id="1654360"/>
    <lineage>
        <taxon>Bacteria</taxon>
        <taxon>Pseudomonadati</taxon>
        <taxon>Pseudomonadota</taxon>
        <taxon>Gammaproteobacteria</taxon>
        <taxon>Vibrionales</taxon>
        <taxon>Vibrionaceae</taxon>
        <taxon>Photobacterium</taxon>
    </lineage>
</organism>
<sequence length="62" mass="7608">MRVISQKYLAFPYIRKFKYINGFKKAEEHPIKEFNGRIKFPEDAKQQQLHYAWRPIEIKSHN</sequence>
<comment type="caution">
    <text evidence="1">The sequence shown here is derived from an EMBL/GenBank/DDBJ whole genome shotgun (WGS) entry which is preliminary data.</text>
</comment>
<dbReference type="STRING" id="1654360.EA58_17815"/>
<name>A0A066RSI2_9GAMM</name>
<evidence type="ECO:0000313" key="1">
    <source>
        <dbReference type="EMBL" id="KDM90353.1"/>
    </source>
</evidence>
<dbReference type="EMBL" id="JMIB01000034">
    <property type="protein sequence ID" value="KDM90353.1"/>
    <property type="molecule type" value="Genomic_DNA"/>
</dbReference>
<dbReference type="AlphaFoldDB" id="A0A066RSI2"/>